<comment type="similarity">
    <text evidence="2 9">Belongs to the cytochrome P450 family.</text>
</comment>
<dbReference type="PANTHER" id="PTHR24286:SF24">
    <property type="entry name" value="LANOSTEROL 14-ALPHA DEMETHYLASE"/>
    <property type="match status" value="1"/>
</dbReference>
<dbReference type="GO" id="GO:0004497">
    <property type="term" value="F:monooxygenase activity"/>
    <property type="evidence" value="ECO:0007669"/>
    <property type="project" value="UniProtKB-KW"/>
</dbReference>
<evidence type="ECO:0000313" key="10">
    <source>
        <dbReference type="EMBL" id="GAB17166.1"/>
    </source>
</evidence>
<evidence type="ECO:0000256" key="4">
    <source>
        <dbReference type="ARBA" id="ARBA00022723"/>
    </source>
</evidence>
<dbReference type="PRINTS" id="PR00385">
    <property type="entry name" value="P450"/>
</dbReference>
<keyword evidence="3 8" id="KW-0349">Heme</keyword>
<dbReference type="eggNOG" id="COG2124">
    <property type="taxonomic scope" value="Bacteria"/>
</dbReference>
<evidence type="ECO:0000256" key="3">
    <source>
        <dbReference type="ARBA" id="ARBA00022617"/>
    </source>
</evidence>
<dbReference type="EMBL" id="BAEH01000020">
    <property type="protein sequence ID" value="GAB17166.1"/>
    <property type="molecule type" value="Genomic_DNA"/>
</dbReference>
<dbReference type="SUPFAM" id="SSF48264">
    <property type="entry name" value="Cytochrome P450"/>
    <property type="match status" value="1"/>
</dbReference>
<evidence type="ECO:0000256" key="1">
    <source>
        <dbReference type="ARBA" id="ARBA00001971"/>
    </source>
</evidence>
<dbReference type="GO" id="GO:0016125">
    <property type="term" value="P:sterol metabolic process"/>
    <property type="evidence" value="ECO:0007669"/>
    <property type="project" value="TreeGrafter"/>
</dbReference>
<comment type="cofactor">
    <cofactor evidence="1 8">
        <name>heme</name>
        <dbReference type="ChEBI" id="CHEBI:30413"/>
    </cofactor>
</comment>
<organism evidence="10 11">
    <name type="scientific">Gordonia effusa NBRC 100432</name>
    <dbReference type="NCBI Taxonomy" id="1077974"/>
    <lineage>
        <taxon>Bacteria</taxon>
        <taxon>Bacillati</taxon>
        <taxon>Actinomycetota</taxon>
        <taxon>Actinomycetes</taxon>
        <taxon>Mycobacteriales</taxon>
        <taxon>Gordoniaceae</taxon>
        <taxon>Gordonia</taxon>
    </lineage>
</organism>
<proteinExistence type="inferred from homology"/>
<dbReference type="InterPro" id="IPR002403">
    <property type="entry name" value="Cyt_P450_E_grp-IV"/>
</dbReference>
<dbReference type="Gene3D" id="1.10.630.10">
    <property type="entry name" value="Cytochrome P450"/>
    <property type="match status" value="1"/>
</dbReference>
<protein>
    <submittedName>
        <fullName evidence="10">Putative cytochrome P450</fullName>
    </submittedName>
</protein>
<dbReference type="GO" id="GO:0005506">
    <property type="term" value="F:iron ion binding"/>
    <property type="evidence" value="ECO:0007669"/>
    <property type="project" value="InterPro"/>
</dbReference>
<keyword evidence="4 8" id="KW-0479">Metal-binding</keyword>
<keyword evidence="11" id="KW-1185">Reference proteome</keyword>
<dbReference type="PROSITE" id="PS00086">
    <property type="entry name" value="CYTOCHROME_P450"/>
    <property type="match status" value="1"/>
</dbReference>
<name>H0QWG5_9ACTN</name>
<reference evidence="10 11" key="1">
    <citation type="submission" date="2011-12" db="EMBL/GenBank/DDBJ databases">
        <title>Whole genome shotgun sequence of Gordonia effusa NBRC 100432.</title>
        <authorList>
            <person name="Yoshida I."/>
            <person name="Takarada H."/>
            <person name="Hosoyama A."/>
            <person name="Tsuchikane K."/>
            <person name="Katsumata H."/>
            <person name="Yamazaki S."/>
            <person name="Fujita N."/>
        </authorList>
    </citation>
    <scope>NUCLEOTIDE SEQUENCE [LARGE SCALE GENOMIC DNA]</scope>
    <source>
        <strain evidence="10 11">NBRC 100432</strain>
    </source>
</reference>
<dbReference type="InterPro" id="IPR036396">
    <property type="entry name" value="Cyt_P450_sf"/>
</dbReference>
<dbReference type="PANTHER" id="PTHR24286">
    <property type="entry name" value="CYTOCHROME P450 26"/>
    <property type="match status" value="1"/>
</dbReference>
<dbReference type="GO" id="GO:0020037">
    <property type="term" value="F:heme binding"/>
    <property type="evidence" value="ECO:0007669"/>
    <property type="project" value="InterPro"/>
</dbReference>
<comment type="caution">
    <text evidence="10">The sequence shown here is derived from an EMBL/GenBank/DDBJ whole genome shotgun (WGS) entry which is preliminary data.</text>
</comment>
<feature type="binding site" description="axial binding residue" evidence="8">
    <location>
        <position position="393"/>
    </location>
    <ligand>
        <name>heme</name>
        <dbReference type="ChEBI" id="CHEBI:30413"/>
    </ligand>
    <ligandPart>
        <name>Fe</name>
        <dbReference type="ChEBI" id="CHEBI:18248"/>
    </ligandPart>
</feature>
<evidence type="ECO:0000256" key="5">
    <source>
        <dbReference type="ARBA" id="ARBA00023002"/>
    </source>
</evidence>
<evidence type="ECO:0000256" key="2">
    <source>
        <dbReference type="ARBA" id="ARBA00010617"/>
    </source>
</evidence>
<keyword evidence="7 9" id="KW-0503">Monooxygenase</keyword>
<dbReference type="GO" id="GO:0016705">
    <property type="term" value="F:oxidoreductase activity, acting on paired donors, with incorporation or reduction of molecular oxygen"/>
    <property type="evidence" value="ECO:0007669"/>
    <property type="project" value="InterPro"/>
</dbReference>
<evidence type="ECO:0000256" key="9">
    <source>
        <dbReference type="RuleBase" id="RU000461"/>
    </source>
</evidence>
<evidence type="ECO:0000256" key="8">
    <source>
        <dbReference type="PIRSR" id="PIRSR602403-1"/>
    </source>
</evidence>
<dbReference type="InterPro" id="IPR001128">
    <property type="entry name" value="Cyt_P450"/>
</dbReference>
<evidence type="ECO:0000256" key="6">
    <source>
        <dbReference type="ARBA" id="ARBA00023004"/>
    </source>
</evidence>
<dbReference type="AlphaFoldDB" id="H0QWG5"/>
<dbReference type="RefSeq" id="WP_007316504.1">
    <property type="nucleotide sequence ID" value="NZ_BAEH01000020.1"/>
</dbReference>
<keyword evidence="6 8" id="KW-0408">Iron</keyword>
<dbReference type="InterPro" id="IPR017972">
    <property type="entry name" value="Cyt_P450_CS"/>
</dbReference>
<dbReference type="Proteomes" id="UP000035034">
    <property type="component" value="Unassembled WGS sequence"/>
</dbReference>
<evidence type="ECO:0000256" key="7">
    <source>
        <dbReference type="ARBA" id="ARBA00023033"/>
    </source>
</evidence>
<dbReference type="PRINTS" id="PR00465">
    <property type="entry name" value="EP450IV"/>
</dbReference>
<accession>H0QWG5</accession>
<sequence>MTHPAQQTGVDTADRAFVLERGLVPRVSVRDIAQMTVGMVRGQGPGEAIGEMQRRRGTKMVRVPLVFMDIVLAADPEVAQAIALNSDESFSAERAWGLTLTGMFRKALLQKEFAEHRHDRLIIQRSLTPEKIAGYMDGMAATVATHVDSLAVGRGVQLRKLFKRVAMEAALTNFVGLDFTEDDIYRIGKAFDDLVSANPLAQARARRYLHRTLRSWVPIKRASLTPDLMSQLCHASAVNGDRFTDDDVMRHMMFFLFAAHDTTTITMTNMAYYIGLNRKWQARARRESLALGETLSYADLKRLPELDKILRETLRFRTPVPMMQRTAVRRTRLVGYQIRRNTLIATLTWGHHTNPDVWENPTRFDPDRFAVERAEDKRHPGLWMPFGGGAHKCVGMHFARMEVFSLFHQLLRKYEWSVENDFVLPTLANSLVFSNGFPAEVRRYSPTTSDGDLSGPDVDIQWGIRPKLVKRLNLGVNRERAGNSCPVDR</sequence>
<keyword evidence="5 9" id="KW-0560">Oxidoreductase</keyword>
<gene>
    <name evidence="10" type="ORF">GOEFS_020_00300</name>
</gene>
<evidence type="ECO:0000313" key="11">
    <source>
        <dbReference type="Proteomes" id="UP000035034"/>
    </source>
</evidence>
<dbReference type="Pfam" id="PF00067">
    <property type="entry name" value="p450"/>
    <property type="match status" value="1"/>
</dbReference>
<dbReference type="STRING" id="1077974.GOEFS_020_00300"/>